<dbReference type="CDD" id="cd06532">
    <property type="entry name" value="Glyco_transf_25"/>
    <property type="match status" value="1"/>
</dbReference>
<protein>
    <submittedName>
        <fullName evidence="2">Glycosyltransferase involved in LPS biosynthesis</fullName>
    </submittedName>
</protein>
<dbReference type="PATRIC" id="fig|1288298.3.peg.3875"/>
<comment type="caution">
    <text evidence="2">The sequence shown here is derived from an EMBL/GenBank/DDBJ whole genome shotgun (WGS) entry which is preliminary data.</text>
</comment>
<name>A0A0A0HJH3_9RHOB</name>
<sequence length="243" mass="26382">MIGRAFALHGARDATQRERARHILDTCGLEGDLWPEVEGSALSSATLSATVGTRIFAPAYPFPLTTPEIARFLSHRQIWAEILRRDLDYGLIVEQDAALDPAVFPSALALARDHIDDLGYIRFQTQAIRGPARLIDTNGGAVLSLPLVSAPLCPVQMIARDAAIHLLNLTETFDRPVECLIQSHWHTGLRAGAIYPSGVSCISRPATASERAPLTQLWARHLYHRALSRAARDSAAPITGGLG</sequence>
<dbReference type="InterPro" id="IPR002654">
    <property type="entry name" value="Glyco_trans_25"/>
</dbReference>
<reference evidence="2 3" key="1">
    <citation type="submission" date="2013-01" db="EMBL/GenBank/DDBJ databases">
        <authorList>
            <person name="Fiebig A."/>
            <person name="Goeker M."/>
            <person name="Klenk H.-P.P."/>
        </authorList>
    </citation>
    <scope>NUCLEOTIDE SEQUENCE [LARGE SCALE GENOMIC DNA]</scope>
    <source>
        <strain evidence="2 3">DSM 17069</strain>
    </source>
</reference>
<dbReference type="OrthoDB" id="259382at2"/>
<dbReference type="eggNOG" id="COG3306">
    <property type="taxonomic scope" value="Bacteria"/>
</dbReference>
<evidence type="ECO:0000313" key="2">
    <source>
        <dbReference type="EMBL" id="KGM86303.1"/>
    </source>
</evidence>
<dbReference type="HOGENOM" id="CLU_071269_3_0_5"/>
<evidence type="ECO:0000259" key="1">
    <source>
        <dbReference type="Pfam" id="PF01755"/>
    </source>
</evidence>
<dbReference type="Pfam" id="PF01755">
    <property type="entry name" value="Glyco_transf_25"/>
    <property type="match status" value="1"/>
</dbReference>
<feature type="domain" description="Glycosyl transferase family 25" evidence="1">
    <location>
        <begin position="56"/>
        <end position="123"/>
    </location>
</feature>
<dbReference type="RefSeq" id="WP_037275274.1">
    <property type="nucleotide sequence ID" value="NZ_KN293984.1"/>
</dbReference>
<dbReference type="Proteomes" id="UP000030021">
    <property type="component" value="Unassembled WGS sequence"/>
</dbReference>
<dbReference type="GO" id="GO:0016740">
    <property type="term" value="F:transferase activity"/>
    <property type="evidence" value="ECO:0007669"/>
    <property type="project" value="UniProtKB-KW"/>
</dbReference>
<keyword evidence="2" id="KW-0808">Transferase</keyword>
<organism evidence="2 3">
    <name type="scientific">Roseovarius mucosus DSM 17069</name>
    <dbReference type="NCBI Taxonomy" id="1288298"/>
    <lineage>
        <taxon>Bacteria</taxon>
        <taxon>Pseudomonadati</taxon>
        <taxon>Pseudomonadota</taxon>
        <taxon>Alphaproteobacteria</taxon>
        <taxon>Rhodobacterales</taxon>
        <taxon>Roseobacteraceae</taxon>
        <taxon>Roseovarius</taxon>
    </lineage>
</organism>
<proteinExistence type="predicted"/>
<gene>
    <name evidence="2" type="ORF">rosmuc_03866</name>
</gene>
<dbReference type="EMBL" id="AONH01000020">
    <property type="protein sequence ID" value="KGM86303.1"/>
    <property type="molecule type" value="Genomic_DNA"/>
</dbReference>
<accession>A0A0A0HJH3</accession>
<evidence type="ECO:0000313" key="3">
    <source>
        <dbReference type="Proteomes" id="UP000030021"/>
    </source>
</evidence>
<dbReference type="AlphaFoldDB" id="A0A0A0HJH3"/>